<dbReference type="InterPro" id="IPR001867">
    <property type="entry name" value="OmpR/PhoB-type_DNA-bd"/>
</dbReference>
<dbReference type="GO" id="GO:0000156">
    <property type="term" value="F:phosphorelay response regulator activity"/>
    <property type="evidence" value="ECO:0007669"/>
    <property type="project" value="TreeGrafter"/>
</dbReference>
<feature type="modified residue" description="4-aspartylphosphate" evidence="6">
    <location>
        <position position="56"/>
    </location>
</feature>
<keyword evidence="1 6" id="KW-0597">Phosphoprotein</keyword>
<dbReference type="SUPFAM" id="SSF52172">
    <property type="entry name" value="CheY-like"/>
    <property type="match status" value="1"/>
</dbReference>
<dbReference type="Gene3D" id="1.10.10.10">
    <property type="entry name" value="Winged helix-like DNA-binding domain superfamily/Winged helix DNA-binding domain"/>
    <property type="match status" value="1"/>
</dbReference>
<dbReference type="PROSITE" id="PS51755">
    <property type="entry name" value="OMPR_PHOB"/>
    <property type="match status" value="1"/>
</dbReference>
<dbReference type="GO" id="GO:0032993">
    <property type="term" value="C:protein-DNA complex"/>
    <property type="evidence" value="ECO:0007669"/>
    <property type="project" value="TreeGrafter"/>
</dbReference>
<dbReference type="InterPro" id="IPR039420">
    <property type="entry name" value="WalR-like"/>
</dbReference>
<keyword evidence="11" id="KW-1185">Reference proteome</keyword>
<evidence type="ECO:0000256" key="1">
    <source>
        <dbReference type="ARBA" id="ARBA00022553"/>
    </source>
</evidence>
<dbReference type="PROSITE" id="PS50110">
    <property type="entry name" value="RESPONSE_REGULATORY"/>
    <property type="match status" value="1"/>
</dbReference>
<feature type="domain" description="OmpR/PhoB-type" evidence="9">
    <location>
        <begin position="128"/>
        <end position="225"/>
    </location>
</feature>
<evidence type="ECO:0000256" key="4">
    <source>
        <dbReference type="ARBA" id="ARBA00023125"/>
    </source>
</evidence>
<name>A0A841RDU7_9SPIO</name>
<dbReference type="GO" id="GO:0005829">
    <property type="term" value="C:cytosol"/>
    <property type="evidence" value="ECO:0007669"/>
    <property type="project" value="TreeGrafter"/>
</dbReference>
<keyword evidence="3" id="KW-0805">Transcription regulation</keyword>
<evidence type="ECO:0000256" key="2">
    <source>
        <dbReference type="ARBA" id="ARBA00023012"/>
    </source>
</evidence>
<dbReference type="PANTHER" id="PTHR48111">
    <property type="entry name" value="REGULATOR OF RPOS"/>
    <property type="match status" value="1"/>
</dbReference>
<keyword evidence="5" id="KW-0804">Transcription</keyword>
<evidence type="ECO:0000256" key="6">
    <source>
        <dbReference type="PROSITE-ProRule" id="PRU00169"/>
    </source>
</evidence>
<organism evidence="10 11">
    <name type="scientific">Spirochaeta isovalerica</name>
    <dbReference type="NCBI Taxonomy" id="150"/>
    <lineage>
        <taxon>Bacteria</taxon>
        <taxon>Pseudomonadati</taxon>
        <taxon>Spirochaetota</taxon>
        <taxon>Spirochaetia</taxon>
        <taxon>Spirochaetales</taxon>
        <taxon>Spirochaetaceae</taxon>
        <taxon>Spirochaeta</taxon>
    </lineage>
</organism>
<evidence type="ECO:0000259" key="9">
    <source>
        <dbReference type="PROSITE" id="PS51755"/>
    </source>
</evidence>
<evidence type="ECO:0000256" key="3">
    <source>
        <dbReference type="ARBA" id="ARBA00023015"/>
    </source>
</evidence>
<dbReference type="CDD" id="cd00383">
    <property type="entry name" value="trans_reg_C"/>
    <property type="match status" value="1"/>
</dbReference>
<feature type="DNA-binding region" description="OmpR/PhoB-type" evidence="7">
    <location>
        <begin position="128"/>
        <end position="225"/>
    </location>
</feature>
<dbReference type="InterPro" id="IPR036388">
    <property type="entry name" value="WH-like_DNA-bd_sf"/>
</dbReference>
<comment type="caution">
    <text evidence="10">The sequence shown here is derived from an EMBL/GenBank/DDBJ whole genome shotgun (WGS) entry which is preliminary data.</text>
</comment>
<feature type="domain" description="Response regulatory" evidence="8">
    <location>
        <begin position="7"/>
        <end position="120"/>
    </location>
</feature>
<evidence type="ECO:0000256" key="7">
    <source>
        <dbReference type="PROSITE-ProRule" id="PRU01091"/>
    </source>
</evidence>
<dbReference type="SMART" id="SM00448">
    <property type="entry name" value="REC"/>
    <property type="match status" value="1"/>
</dbReference>
<dbReference type="SUPFAM" id="SSF46894">
    <property type="entry name" value="C-terminal effector domain of the bipartite response regulators"/>
    <property type="match status" value="1"/>
</dbReference>
<keyword evidence="4 7" id="KW-0238">DNA-binding</keyword>
<dbReference type="Gene3D" id="6.10.250.690">
    <property type="match status" value="1"/>
</dbReference>
<reference evidence="10 11" key="1">
    <citation type="submission" date="2020-08" db="EMBL/GenBank/DDBJ databases">
        <title>Genomic Encyclopedia of Type Strains, Phase IV (KMG-IV): sequencing the most valuable type-strain genomes for metagenomic binning, comparative biology and taxonomic classification.</title>
        <authorList>
            <person name="Goeker M."/>
        </authorList>
    </citation>
    <scope>NUCLEOTIDE SEQUENCE [LARGE SCALE GENOMIC DNA]</scope>
    <source>
        <strain evidence="10 11">DSM 2461</strain>
    </source>
</reference>
<keyword evidence="2" id="KW-0902">Two-component regulatory system</keyword>
<dbReference type="InterPro" id="IPR016032">
    <property type="entry name" value="Sig_transdc_resp-reg_C-effctor"/>
</dbReference>
<accession>A0A841RDU7</accession>
<dbReference type="EMBL" id="JACHGJ010000004">
    <property type="protein sequence ID" value="MBB6480798.1"/>
    <property type="molecule type" value="Genomic_DNA"/>
</dbReference>
<dbReference type="InterPro" id="IPR001789">
    <property type="entry name" value="Sig_transdc_resp-reg_receiver"/>
</dbReference>
<dbReference type="Pfam" id="PF00072">
    <property type="entry name" value="Response_reg"/>
    <property type="match status" value="1"/>
</dbReference>
<dbReference type="Gene3D" id="3.40.50.2300">
    <property type="match status" value="1"/>
</dbReference>
<protein>
    <submittedName>
        <fullName evidence="10">DNA-binding response OmpR family regulator</fullName>
    </submittedName>
</protein>
<evidence type="ECO:0000313" key="11">
    <source>
        <dbReference type="Proteomes" id="UP000587760"/>
    </source>
</evidence>
<dbReference type="FunFam" id="3.40.50.2300:FF:000001">
    <property type="entry name" value="DNA-binding response regulator PhoB"/>
    <property type="match status" value="1"/>
</dbReference>
<dbReference type="Pfam" id="PF00486">
    <property type="entry name" value="Trans_reg_C"/>
    <property type="match status" value="1"/>
</dbReference>
<dbReference type="GO" id="GO:0006355">
    <property type="term" value="P:regulation of DNA-templated transcription"/>
    <property type="evidence" value="ECO:0007669"/>
    <property type="project" value="InterPro"/>
</dbReference>
<dbReference type="SMART" id="SM00862">
    <property type="entry name" value="Trans_reg_C"/>
    <property type="match status" value="1"/>
</dbReference>
<dbReference type="AlphaFoldDB" id="A0A841RDU7"/>
<dbReference type="Proteomes" id="UP000587760">
    <property type="component" value="Unassembled WGS sequence"/>
</dbReference>
<evidence type="ECO:0000256" key="5">
    <source>
        <dbReference type="ARBA" id="ARBA00023163"/>
    </source>
</evidence>
<dbReference type="InterPro" id="IPR011006">
    <property type="entry name" value="CheY-like_superfamily"/>
</dbReference>
<proteinExistence type="predicted"/>
<gene>
    <name evidence="10" type="ORF">HNR50_002471</name>
</gene>
<dbReference type="RefSeq" id="WP_184747058.1">
    <property type="nucleotide sequence ID" value="NZ_JACHGJ010000004.1"/>
</dbReference>
<sequence length="225" mass="25341">MSSLPKKILIIEDEPRTAQWIKVYLERAGFSAGKAGNGEEGLKLARESNPDLILLDLNLPRLNGIELCRILRKESDVPVIMTTARGAKEDKLKGLEGGADDYMVKPFDPDELVARVKALLRRSSRAEEALLTCGPLEMDRGKELVRLSGKTVALSHYQFLILKLFMEHPGQVFTRIQLMEQALEGSPDIYDRSIDAHIKRLRKLIHSDSYCPIETVYGAGYRFQC</sequence>
<evidence type="ECO:0000313" key="10">
    <source>
        <dbReference type="EMBL" id="MBB6480798.1"/>
    </source>
</evidence>
<dbReference type="GO" id="GO:0000976">
    <property type="term" value="F:transcription cis-regulatory region binding"/>
    <property type="evidence" value="ECO:0007669"/>
    <property type="project" value="TreeGrafter"/>
</dbReference>
<evidence type="ECO:0000259" key="8">
    <source>
        <dbReference type="PROSITE" id="PS50110"/>
    </source>
</evidence>
<dbReference type="PANTHER" id="PTHR48111:SF1">
    <property type="entry name" value="TWO-COMPONENT RESPONSE REGULATOR ORR33"/>
    <property type="match status" value="1"/>
</dbReference>